<evidence type="ECO:0000313" key="6">
    <source>
        <dbReference type="Proteomes" id="UP000549394"/>
    </source>
</evidence>
<gene>
    <name evidence="5" type="ORF">DGYR_LOCUS12924</name>
</gene>
<evidence type="ECO:0000256" key="3">
    <source>
        <dbReference type="ARBA" id="ARBA00022483"/>
    </source>
</evidence>
<dbReference type="InterPro" id="IPR042532">
    <property type="entry name" value="EXOC3/Sec6_C"/>
</dbReference>
<evidence type="ECO:0000256" key="1">
    <source>
        <dbReference type="ARBA" id="ARBA00009447"/>
    </source>
</evidence>
<protein>
    <submittedName>
        <fullName evidence="5">DgyrCDS13773</fullName>
    </submittedName>
</protein>
<reference evidence="5 6" key="1">
    <citation type="submission" date="2020-08" db="EMBL/GenBank/DDBJ databases">
        <authorList>
            <person name="Hejnol A."/>
        </authorList>
    </citation>
    <scope>NUCLEOTIDE SEQUENCE [LARGE SCALE GENOMIC DNA]</scope>
</reference>
<dbReference type="InterPro" id="IPR010326">
    <property type="entry name" value="EXOC3/Sec6"/>
</dbReference>
<keyword evidence="3" id="KW-0268">Exocytosis</keyword>
<comment type="caution">
    <text evidence="5">The sequence shown here is derived from an EMBL/GenBank/DDBJ whole genome shotgun (WGS) entry which is preliminary data.</text>
</comment>
<evidence type="ECO:0000256" key="4">
    <source>
        <dbReference type="SAM" id="Coils"/>
    </source>
</evidence>
<dbReference type="PANTHER" id="PTHR21292">
    <property type="entry name" value="EXOCYST COMPLEX COMPONENT SEC6-RELATED"/>
    <property type="match status" value="1"/>
</dbReference>
<sequence>MLNKSSYQNELDSIERQARGNAKKTLSELLRLPENLEKVEFHRETVAQKKSSVEAMLKSAVESNLDGVKTGLTQLSKAQNDIMAIRDNLKEIAKIFGDVKEASRKLEKVKEENSRHSLLATAVDNVKYIFNVPECVKSCQKAIDESRLLQAHKLLCDLETSRNDLLLELHNHQTESSTEQFKRVRNYFEQVQNLRGSLEKQLFMILSRVLDGVKKEPKMIVNVLRIIEREQMADNLFISQYDTYGFLPPGRPLKWRNRCFETLQKTVSERISANQAADRSQESRWITINLEHIRQATLNDLRTVNMHCQHTFPPVYKIQTRFLQMYHEAISKHLEELIDKDLTTREEIFEILSWESEYYSEGLMKHSTLSFDLTGLKPLISEKLKLDLKDKYIRLTKTELTNYLNNTLRLEKGEWIDNSKEPSSDSEGHFKTELPYLISSYCERTMNEAKSISDDLATEVMNIWAEEMEHFHRSYLAALKDFKDNHTGNRQKYSFYVQQIIANANSCESIEQCLIGHRRRFTPSKTYSLEDSKLDKAMVNYKALSKTLCKDYLMEELAEDIKQYKSVLFTAKWIGSNEVMQTINATIEDYNNDFRHLNDDLHLYLMSEIKRDIQTFYYRSMFSPKIAFKSPEQRKQVCDQIQIEISSTLILFNKICPRCVNENDPFSETIVKYILEPIIMTDTELLSMALELIKTHVLGLKLEKLTGFLAMREDLNKSAAEAKIKEIIEDSAGKTDDKYLNTDNFFSKI</sequence>
<dbReference type="GO" id="GO:0006887">
    <property type="term" value="P:exocytosis"/>
    <property type="evidence" value="ECO:0007669"/>
    <property type="project" value="UniProtKB-KW"/>
</dbReference>
<dbReference type="GO" id="GO:0000145">
    <property type="term" value="C:exocyst"/>
    <property type="evidence" value="ECO:0007669"/>
    <property type="project" value="InterPro"/>
</dbReference>
<evidence type="ECO:0000256" key="2">
    <source>
        <dbReference type="ARBA" id="ARBA00022448"/>
    </source>
</evidence>
<dbReference type="Proteomes" id="UP000549394">
    <property type="component" value="Unassembled WGS sequence"/>
</dbReference>
<dbReference type="GO" id="GO:0051601">
    <property type="term" value="P:exocyst localization"/>
    <property type="evidence" value="ECO:0007669"/>
    <property type="project" value="TreeGrafter"/>
</dbReference>
<dbReference type="OrthoDB" id="10047020at2759"/>
<dbReference type="GO" id="GO:0000149">
    <property type="term" value="F:SNARE binding"/>
    <property type="evidence" value="ECO:0007669"/>
    <property type="project" value="TreeGrafter"/>
</dbReference>
<dbReference type="Pfam" id="PF06046">
    <property type="entry name" value="Sec6"/>
    <property type="match status" value="1"/>
</dbReference>
<name>A0A7I8WBP4_9ANNE</name>
<organism evidence="5 6">
    <name type="scientific">Dimorphilus gyrociliatus</name>
    <dbReference type="NCBI Taxonomy" id="2664684"/>
    <lineage>
        <taxon>Eukaryota</taxon>
        <taxon>Metazoa</taxon>
        <taxon>Spiralia</taxon>
        <taxon>Lophotrochozoa</taxon>
        <taxon>Annelida</taxon>
        <taxon>Polychaeta</taxon>
        <taxon>Polychaeta incertae sedis</taxon>
        <taxon>Dinophilidae</taxon>
        <taxon>Dimorphilus</taxon>
    </lineage>
</organism>
<accession>A0A7I8WBP4</accession>
<proteinExistence type="inferred from homology"/>
<evidence type="ECO:0000313" key="5">
    <source>
        <dbReference type="EMBL" id="CAD5125571.1"/>
    </source>
</evidence>
<dbReference type="AlphaFoldDB" id="A0A7I8WBP4"/>
<keyword evidence="6" id="KW-1185">Reference proteome</keyword>
<comment type="similarity">
    <text evidence="1">Belongs to the SEC6 family.</text>
</comment>
<dbReference type="Gene3D" id="1.10.357.70">
    <property type="entry name" value="Exocyst complex component Sec6, C-terminal domain"/>
    <property type="match status" value="1"/>
</dbReference>
<dbReference type="PANTHER" id="PTHR21292:SF1">
    <property type="entry name" value="EXOCYST COMPLEX COMPONENT 3"/>
    <property type="match status" value="1"/>
</dbReference>
<feature type="coiled-coil region" evidence="4">
    <location>
        <begin position="75"/>
        <end position="119"/>
    </location>
</feature>
<keyword evidence="2" id="KW-0813">Transport</keyword>
<keyword evidence="4" id="KW-0175">Coiled coil</keyword>
<dbReference type="EMBL" id="CAJFCJ010000028">
    <property type="protein sequence ID" value="CAD5125571.1"/>
    <property type="molecule type" value="Genomic_DNA"/>
</dbReference>
<dbReference type="Gene3D" id="1.10.357.50">
    <property type="match status" value="1"/>
</dbReference>